<dbReference type="RefSeq" id="WP_154488211.1">
    <property type="nucleotide sequence ID" value="NZ_VULN01000009.1"/>
</dbReference>
<sequence>MSDMESPREWEVVRATYLIRIRLSRRDLLEQLAEECLEVAAATTGLKGNLQEEISDVLNVMHVMGIYDGVPAPENEKATQNLLYMKGVGRTVGILAGSAAFNALKLIRAEKWTKNRTVEKRQDVLWKLMENLKYMLYRAWLLGCDLEINPEKIVRWWDRIKGAEQ</sequence>
<reference evidence="1 2" key="1">
    <citation type="submission" date="2019-08" db="EMBL/GenBank/DDBJ databases">
        <title>In-depth cultivation of the pig gut microbiome towards novel bacterial diversity and tailored functional studies.</title>
        <authorList>
            <person name="Wylensek D."/>
            <person name="Hitch T.C.A."/>
            <person name="Clavel T."/>
        </authorList>
    </citation>
    <scope>NUCLEOTIDE SEQUENCE [LARGE SCALE GENOMIC DNA]</scope>
    <source>
        <strain evidence="1 2">WCA-389-WT-5B</strain>
    </source>
</reference>
<evidence type="ECO:0000313" key="2">
    <source>
        <dbReference type="Proteomes" id="UP000441455"/>
    </source>
</evidence>
<organism evidence="1 2">
    <name type="scientific">Acidaminococcus fermentans</name>
    <dbReference type="NCBI Taxonomy" id="905"/>
    <lineage>
        <taxon>Bacteria</taxon>
        <taxon>Bacillati</taxon>
        <taxon>Bacillota</taxon>
        <taxon>Negativicutes</taxon>
        <taxon>Acidaminococcales</taxon>
        <taxon>Acidaminococcaceae</taxon>
        <taxon>Acidaminococcus</taxon>
    </lineage>
</organism>
<dbReference type="Proteomes" id="UP000441455">
    <property type="component" value="Unassembled WGS sequence"/>
</dbReference>
<name>A0A6N7W1G6_ACIFE</name>
<dbReference type="EMBL" id="VULN01000009">
    <property type="protein sequence ID" value="MSS82343.1"/>
    <property type="molecule type" value="Genomic_DNA"/>
</dbReference>
<gene>
    <name evidence="1" type="ORF">FX155_07025</name>
</gene>
<dbReference type="AlphaFoldDB" id="A0A6N7W1G6"/>
<comment type="caution">
    <text evidence="1">The sequence shown here is derived from an EMBL/GenBank/DDBJ whole genome shotgun (WGS) entry which is preliminary data.</text>
</comment>
<proteinExistence type="predicted"/>
<protein>
    <submittedName>
        <fullName evidence="1">Uncharacterized protein</fullName>
    </submittedName>
</protein>
<accession>A0A6N7W1G6</accession>
<evidence type="ECO:0000313" key="1">
    <source>
        <dbReference type="EMBL" id="MSS82343.1"/>
    </source>
</evidence>